<evidence type="ECO:0000256" key="3">
    <source>
        <dbReference type="ARBA" id="ARBA00022448"/>
    </source>
</evidence>
<protein>
    <submittedName>
        <fullName evidence="10">DHA2 family efflux MFS transporter permease subunit</fullName>
    </submittedName>
</protein>
<dbReference type="EMBL" id="JANIGO010000001">
    <property type="protein sequence ID" value="MCQ8895012.1"/>
    <property type="molecule type" value="Genomic_DNA"/>
</dbReference>
<gene>
    <name evidence="10" type="ORF">NQT62_01000</name>
</gene>
<evidence type="ECO:0000256" key="5">
    <source>
        <dbReference type="ARBA" id="ARBA00022692"/>
    </source>
</evidence>
<comment type="subcellular location">
    <subcellularLocation>
        <location evidence="1">Cell membrane</location>
        <topology evidence="1">Multi-pass membrane protein</topology>
    </subcellularLocation>
</comment>
<reference evidence="10 11" key="1">
    <citation type="submission" date="2022-07" db="EMBL/GenBank/DDBJ databases">
        <authorList>
            <person name="Xamxidin M."/>
            <person name="Wu M."/>
        </authorList>
    </citation>
    <scope>NUCLEOTIDE SEQUENCE [LARGE SCALE GENOMIC DNA]</scope>
    <source>
        <strain evidence="10 11">NBRC 111650</strain>
    </source>
</reference>
<keyword evidence="3" id="KW-0813">Transport</keyword>
<accession>A0ABT1WE44</accession>
<evidence type="ECO:0000256" key="4">
    <source>
        <dbReference type="ARBA" id="ARBA00022475"/>
    </source>
</evidence>
<feature type="transmembrane region" description="Helical" evidence="8">
    <location>
        <begin position="348"/>
        <end position="371"/>
    </location>
</feature>
<name>A0ABT1WE44_9BURK</name>
<evidence type="ECO:0000256" key="8">
    <source>
        <dbReference type="SAM" id="Phobius"/>
    </source>
</evidence>
<evidence type="ECO:0000259" key="9">
    <source>
        <dbReference type="PROSITE" id="PS50850"/>
    </source>
</evidence>
<evidence type="ECO:0000256" key="6">
    <source>
        <dbReference type="ARBA" id="ARBA00022989"/>
    </source>
</evidence>
<feature type="transmembrane region" description="Helical" evidence="8">
    <location>
        <begin position="213"/>
        <end position="233"/>
    </location>
</feature>
<organism evidence="10 11">
    <name type="scientific">Limnobacter humi</name>
    <dbReference type="NCBI Taxonomy" id="1778671"/>
    <lineage>
        <taxon>Bacteria</taxon>
        <taxon>Pseudomonadati</taxon>
        <taxon>Pseudomonadota</taxon>
        <taxon>Betaproteobacteria</taxon>
        <taxon>Burkholderiales</taxon>
        <taxon>Burkholderiaceae</taxon>
        <taxon>Limnobacter</taxon>
    </lineage>
</organism>
<feature type="transmembrane region" description="Helical" evidence="8">
    <location>
        <begin position="97"/>
        <end position="117"/>
    </location>
</feature>
<evidence type="ECO:0000256" key="1">
    <source>
        <dbReference type="ARBA" id="ARBA00004651"/>
    </source>
</evidence>
<dbReference type="InterPro" id="IPR036259">
    <property type="entry name" value="MFS_trans_sf"/>
</dbReference>
<feature type="transmembrane region" description="Helical" evidence="8">
    <location>
        <begin position="155"/>
        <end position="177"/>
    </location>
</feature>
<keyword evidence="11" id="KW-1185">Reference proteome</keyword>
<feature type="transmembrane region" description="Helical" evidence="8">
    <location>
        <begin position="383"/>
        <end position="405"/>
    </location>
</feature>
<comment type="similarity">
    <text evidence="2">Belongs to the major facilitator superfamily. EmrB family.</text>
</comment>
<evidence type="ECO:0000256" key="7">
    <source>
        <dbReference type="ARBA" id="ARBA00023136"/>
    </source>
</evidence>
<keyword evidence="7 8" id="KW-0472">Membrane</keyword>
<dbReference type="Gene3D" id="1.20.1250.20">
    <property type="entry name" value="MFS general substrate transporter like domains"/>
    <property type="match status" value="1"/>
</dbReference>
<dbReference type="PANTHER" id="PTHR42718:SF9">
    <property type="entry name" value="MAJOR FACILITATOR SUPERFAMILY MULTIDRUG TRANSPORTER MFSC"/>
    <property type="match status" value="1"/>
</dbReference>
<feature type="transmembrane region" description="Helical" evidence="8">
    <location>
        <begin position="420"/>
        <end position="442"/>
    </location>
</feature>
<dbReference type="PANTHER" id="PTHR42718">
    <property type="entry name" value="MAJOR FACILITATOR SUPERFAMILY MULTIDRUG TRANSPORTER MFSC"/>
    <property type="match status" value="1"/>
</dbReference>
<dbReference type="InterPro" id="IPR020846">
    <property type="entry name" value="MFS_dom"/>
</dbReference>
<feature type="transmembrane region" description="Helical" evidence="8">
    <location>
        <begin position="67"/>
        <end position="91"/>
    </location>
</feature>
<keyword evidence="6 8" id="KW-1133">Transmembrane helix</keyword>
<keyword evidence="4" id="KW-1003">Cell membrane</keyword>
<dbReference type="InterPro" id="IPR004638">
    <property type="entry name" value="EmrB-like"/>
</dbReference>
<dbReference type="Proteomes" id="UP001204142">
    <property type="component" value="Unassembled WGS sequence"/>
</dbReference>
<dbReference type="NCBIfam" id="TIGR00711">
    <property type="entry name" value="efflux_EmrB"/>
    <property type="match status" value="1"/>
</dbReference>
<proteinExistence type="inferred from homology"/>
<feature type="domain" description="Major facilitator superfamily (MFS) profile" evidence="9">
    <location>
        <begin position="1"/>
        <end position="449"/>
    </location>
</feature>
<dbReference type="PROSITE" id="PS50850">
    <property type="entry name" value="MFS"/>
    <property type="match status" value="1"/>
</dbReference>
<keyword evidence="5 8" id="KW-0812">Transmembrane</keyword>
<evidence type="ECO:0000313" key="10">
    <source>
        <dbReference type="EMBL" id="MCQ8895012.1"/>
    </source>
</evidence>
<dbReference type="Pfam" id="PF07690">
    <property type="entry name" value="MFS_1"/>
    <property type="match status" value="1"/>
</dbReference>
<sequence length="453" mass="47857">MALFILGFGTVAGVLCTSSFNVAVPALSAHFQLGQSQIQWAMTGFLAAMTVGMLPTSWLLDRLGFRVVFLGALLVLTAASFTGFFASSFTVVVLARVFQGLATGVLQPMGTMALMRLIPAEMQGRASGILTFSIALTPAIAPSFGGLLLDHFGWPSIFLLGLPFALASGLAAIFLLPAPREIKHNAFDWTGLCWLTVATLALVESVSSLQHSGLLSCRFAAPVMVALGAAALYRRHALRNSAPIISLGLFGERTFSMGTVVSFSYGFGLYASTYLIPVFLQHALGYSASDAGIALVPSGIALVLMLPLAGRMADHYPPKWITVLGLAVFGSSFAMFALQATHMPYGQIIAATVIGRIGLGMILPALSLATLRHLDSAQLGQSSVVFSYARQLGGVMGVAVVAVLVDWRESLYAAHHQGVAMAYAQGFLFLAVVFGLSCFAALQMQAHRVRASQ</sequence>
<feature type="transmembrane region" description="Helical" evidence="8">
    <location>
        <begin position="189"/>
        <end position="207"/>
    </location>
</feature>
<dbReference type="Gene3D" id="1.20.1720.10">
    <property type="entry name" value="Multidrug resistance protein D"/>
    <property type="match status" value="1"/>
</dbReference>
<feature type="transmembrane region" description="Helical" evidence="8">
    <location>
        <begin position="321"/>
        <end position="342"/>
    </location>
</feature>
<comment type="caution">
    <text evidence="10">The sequence shown here is derived from an EMBL/GenBank/DDBJ whole genome shotgun (WGS) entry which is preliminary data.</text>
</comment>
<feature type="transmembrane region" description="Helical" evidence="8">
    <location>
        <begin position="291"/>
        <end position="309"/>
    </location>
</feature>
<evidence type="ECO:0000313" key="11">
    <source>
        <dbReference type="Proteomes" id="UP001204142"/>
    </source>
</evidence>
<feature type="transmembrane region" description="Helical" evidence="8">
    <location>
        <begin position="129"/>
        <end position="149"/>
    </location>
</feature>
<dbReference type="SUPFAM" id="SSF103473">
    <property type="entry name" value="MFS general substrate transporter"/>
    <property type="match status" value="1"/>
</dbReference>
<feature type="transmembrane region" description="Helical" evidence="8">
    <location>
        <begin position="38"/>
        <end position="60"/>
    </location>
</feature>
<feature type="transmembrane region" description="Helical" evidence="8">
    <location>
        <begin position="254"/>
        <end position="279"/>
    </location>
</feature>
<evidence type="ECO:0000256" key="2">
    <source>
        <dbReference type="ARBA" id="ARBA00008537"/>
    </source>
</evidence>
<dbReference type="InterPro" id="IPR011701">
    <property type="entry name" value="MFS"/>
</dbReference>